<dbReference type="InterPro" id="IPR011990">
    <property type="entry name" value="TPR-like_helical_dom_sf"/>
</dbReference>
<name>A0A2A4Z8Q0_9PROT</name>
<reference key="1">
    <citation type="submission" date="2017-08" db="EMBL/GenBank/DDBJ databases">
        <title>A dynamic microbial community with high functional redundancy inhabits the cold, oxic subseafloor aquifer.</title>
        <authorList>
            <person name="Tully B.J."/>
            <person name="Wheat C.G."/>
            <person name="Glazer B.T."/>
            <person name="Huber J.A."/>
        </authorList>
    </citation>
    <scope>NUCLEOTIDE SEQUENCE [LARGE SCALE GENOMIC DNA]</scope>
</reference>
<accession>A0A2A4Z8Q0</accession>
<dbReference type="AlphaFoldDB" id="A0A2A4Z8Q0"/>
<proteinExistence type="predicted"/>
<dbReference type="Gene3D" id="1.25.40.10">
    <property type="entry name" value="Tetratricopeptide repeat domain"/>
    <property type="match status" value="1"/>
</dbReference>
<evidence type="ECO:0000256" key="1">
    <source>
        <dbReference type="SAM" id="Phobius"/>
    </source>
</evidence>
<dbReference type="SUPFAM" id="SSF48452">
    <property type="entry name" value="TPR-like"/>
    <property type="match status" value="1"/>
</dbReference>
<keyword evidence="1" id="KW-1133">Transmembrane helix</keyword>
<organism evidence="2">
    <name type="scientific">OCS116 cluster bacterium</name>
    <dbReference type="NCBI Taxonomy" id="2030921"/>
    <lineage>
        <taxon>Bacteria</taxon>
        <taxon>Pseudomonadati</taxon>
        <taxon>Pseudomonadota</taxon>
        <taxon>Alphaproteobacteria</taxon>
        <taxon>OCS116 cluster</taxon>
    </lineage>
</organism>
<feature type="transmembrane region" description="Helical" evidence="1">
    <location>
        <begin position="42"/>
        <end position="61"/>
    </location>
</feature>
<gene>
    <name evidence="2" type="ORF">COB13_01805</name>
</gene>
<dbReference type="EMBL" id="NVUS01000002">
    <property type="protein sequence ID" value="PCJ03387.1"/>
    <property type="molecule type" value="Genomic_DNA"/>
</dbReference>
<keyword evidence="1" id="KW-0472">Membrane</keyword>
<keyword evidence="1" id="KW-0812">Transmembrane</keyword>
<reference evidence="2" key="2">
    <citation type="journal article" date="2018" name="ISME J.">
        <title>A dynamic microbial community with high functional redundancy inhabits the cold, oxic subseafloor aquifer.</title>
        <authorList>
            <person name="Tully B.J."/>
            <person name="Wheat C.G."/>
            <person name="Glazer B.T."/>
            <person name="Huber J.A."/>
        </authorList>
    </citation>
    <scope>NUCLEOTIDE SEQUENCE</scope>
    <source>
        <strain evidence="2">NORP83</strain>
    </source>
</reference>
<comment type="caution">
    <text evidence="2">The sequence shown here is derived from an EMBL/GenBank/DDBJ whole genome shotgun (WGS) entry which is preliminary data.</text>
</comment>
<protein>
    <recommendedName>
        <fullName evidence="3">Cytochrome c biogenesis factor</fullName>
    </recommendedName>
</protein>
<sequence>MQLFFWFSIILLAFASFAYISIPVFLRLNVNVSNRFSASQLPTLLLASCLGLGSIGLYAYIGNSALLTPPEKPIVDSKYVAIIEQIEAHLAKNPEDAEGWQVVAPTYLSLNQPEKAFDAFANAIKFGNSNGKNWLGLGKSNLIVNKGVFGPMTKVAFTKAHEKSPDDIEAMYFYATMLQNNGEIIEAKSALDAFIATHKYSQEQIRPLTQILDLITPAEVDK</sequence>
<evidence type="ECO:0008006" key="3">
    <source>
        <dbReference type="Google" id="ProtNLM"/>
    </source>
</evidence>
<evidence type="ECO:0000313" key="2">
    <source>
        <dbReference type="EMBL" id="PCJ03387.1"/>
    </source>
</evidence>